<dbReference type="SUPFAM" id="SSF52777">
    <property type="entry name" value="CoA-dependent acyltransferases"/>
    <property type="match status" value="3"/>
</dbReference>
<comment type="similarity">
    <text evidence="2">Belongs to the ATP-dependent AMP-binding enzyme family.</text>
</comment>
<protein>
    <submittedName>
        <fullName evidence="7">Surfactin family lipopeptide synthetase A</fullName>
    </submittedName>
</protein>
<dbReference type="STRING" id="1121302.SAMN02745163_02752"/>
<dbReference type="InterPro" id="IPR006162">
    <property type="entry name" value="Ppantetheine_attach_site"/>
</dbReference>
<dbReference type="GO" id="GO:0005737">
    <property type="term" value="C:cytoplasm"/>
    <property type="evidence" value="ECO:0007669"/>
    <property type="project" value="TreeGrafter"/>
</dbReference>
<keyword evidence="5" id="KW-0045">Antibiotic biosynthesis</keyword>
<dbReference type="FunFam" id="3.40.50.980:FF:000001">
    <property type="entry name" value="Non-ribosomal peptide synthetase"/>
    <property type="match status" value="2"/>
</dbReference>
<dbReference type="Proteomes" id="UP000184310">
    <property type="component" value="Unassembled WGS sequence"/>
</dbReference>
<dbReference type="InterPro" id="IPR020845">
    <property type="entry name" value="AMP-binding_CS"/>
</dbReference>
<gene>
    <name evidence="7" type="ORF">SAMN02745163_02752</name>
</gene>
<dbReference type="CDD" id="cd05930">
    <property type="entry name" value="A_NRPS"/>
    <property type="match status" value="2"/>
</dbReference>
<sequence length="2137" mass="246566">MNKDLLLNIIESNNMYEKDREFWINQFESGTEFSRFYPDFQTSKVQTDLMRIPVTEELKNKLYILCRGSDVALFSIFFAATAYVVGKFINSKDLMVGMPMLKSEQSTQQINQILAVKMKIDNTMTIKKFLNQAVDEIKKAVKHGHYPLERILHDVGLNTNNNNYDPYRIIISSEKIHGNISEIKLVDQTIFTLVQESHGLFIQVLYNNKQYNDVSVKNWICKTALVLRQMVDLYEAPISDICWISEEEYTKLNEFNDTEKSFPSDRLVHSYFEEQTKKVPNNCALIFNNHKYTYDETNKMANQLARKLIEKGVGSNNIVAICMERSAELIISILAVLKAGAAYVPIDPMYPKHKIENILTDTQAKALIIKGPLSHAISDTFFVINLEDSYRWFSGEMENLNAQCLSTDIAYVIYTSGSTGQSKGVMIKHNSLVNRLLWMQEKYPINSTDVIMQKTTFCFDVSVWEILLWSLSGASLLLLEVGAEKDPNAIVEAIHKYKVTVIHFVPTMLQMFTATVRMNKNSYLLYELKYVFCSGEVLSANAVNDFFDLFQQKSSPKLINKYGPTEATIDVTYYECSRNDGGKNIPIGKPINNIKLYIVDLEERRQGIGAIGELYISGVGVAKGYLNRPELTKEKFIQNTHCTEEICYKTGDIARWLPDGNIEYIGRNDSQIKIRGYRIELGEIEAALTRHQQIEEAIAVVRNIVEDQKDICVYYSGQERINTEELKAHLSLYLPSYMLPARYYFIDQMPLLPNGKINRKELINIQDMDIKDVDIQHQEITLPKSSIQQSIYDIWKEVLKVECFSINTSFFSLGGDSIKAIRAISLINIQMGIELSIINLYENNNIIKLENYILNAKDIGVRESFEEANLELDKTKQMILTSDKFDILNEEMIEDFYPMSDIQLGMVLQSLKSSEGSVYHDQHIVTFFDEDFQMDIFKKSVDILCKKHPILRTKYYLTNFITHVQVVYKAVTNKVQFFCLQNISKADQMLAISEHMIKDRQNPFISLESESKNQLWRIAIFQLSYQGDYALLLSVHHSILDGWSVASFMTELTNTYVSIKEGKLLSDVGLKHSYKDYIIQQIRFDKDRSVEEFWKKELKGCKFLEFPQLQKNTRSELKEQQFMVYNLGMDKNKLIRELSIKEGVQIRSICFAAYVFMLYMTSYNTDFLVGLVENNRPLCEDGDKMLGCFLNTVPFRCVIEKEMTWRDFLKDINEKMIQLKHYGRLPTSKIIQYADNDSSNIYINNFFNYVDFHIYDQMDQKVKSVESFDVDEYYKTEIPLDFICMHTHNEFFLKVSYDLDHFTKEQINTYFDYFEKILCNMIEKTSLPASKTELLLQIYNSDDIQPYIGKQIDYMDCDVISMFQKEANKQASNVAISFKDNSITYYEVDRKSDIIADAIRKNGISKGNVVAILVDRSPEIIISMLGVLKAGCGYLPLDPEYPKSRIQYMIDNSECKVLITNEKYLTDHKMVKEVIVIEELCCINYEDRLIYLPNDMEDIAYMIYTSGSTGKPKGVIIDHSALSNFIVSMKNELPFGEGKTFLSITTISFDIFVLESLVSLCCGMEIILASREEQLDPELLATMFQKRYINFMQVTPSRLQLLLENQKILSGIGRLEAIMIGGENLSKSLAEKVKSTGNLRVFNMYGPTETTVWSTMKEITDVSHVSIGKPITNTELCIVDQNNELQPPEVIGELCIAGRGLARGYYNDQNLTYEKFIKHPIDYTKKIYKTGDFVRQLKNNDLVFEGRLDNQVKIRGFRIELGEIENALIMKCSVKDVIVKSIKSDEGEVSLFAFYIHDEPISPEVLRGNLQEILPNYMIPEHFVFISQFPLMTNGKIDYKELFSMVKKQRVAREIIPPKTDTEKIVLAIWKDILNKEVISTTDNFFALGGNSFLIVKVLSRVTAELSNKVTVADLFIHSTIIELSHFIDKQNLPAVRNEFKLKGVKLLEEYHVKNNIMGNRTMLIANLEEDIYIKLRKQKYDSFKEIDIALIVSYIYLLHEVSTSREVTIYVSDKTRIIDISVNFEEIESIKQLSDVIIEQLVGQHNKEFTNKTLQRTQKKNKIIISLFSSRENIQLNRVDENVFDISLTYKYKKNELMLSLGFSTDVLLKEKMEKFLNGYVQLLNIIVLELQNGDE</sequence>
<keyword evidence="3" id="KW-0596">Phosphopantetheine</keyword>
<dbReference type="Gene3D" id="1.10.1200.10">
    <property type="entry name" value="ACP-like"/>
    <property type="match status" value="2"/>
</dbReference>
<dbReference type="InterPro" id="IPR036736">
    <property type="entry name" value="ACP-like_sf"/>
</dbReference>
<dbReference type="GO" id="GO:0003824">
    <property type="term" value="F:catalytic activity"/>
    <property type="evidence" value="ECO:0007669"/>
    <property type="project" value="InterPro"/>
</dbReference>
<dbReference type="RefSeq" id="WP_072988706.1">
    <property type="nucleotide sequence ID" value="NZ_FQZB01000011.1"/>
</dbReference>
<reference evidence="7 8" key="1">
    <citation type="submission" date="2016-11" db="EMBL/GenBank/DDBJ databases">
        <authorList>
            <person name="Jaros S."/>
            <person name="Januszkiewicz K."/>
            <person name="Wedrychowicz H."/>
        </authorList>
    </citation>
    <scope>NUCLEOTIDE SEQUENCE [LARGE SCALE GENOMIC DNA]</scope>
    <source>
        <strain evidence="7 8">DSM 21758</strain>
    </source>
</reference>
<evidence type="ECO:0000256" key="1">
    <source>
        <dbReference type="ARBA" id="ARBA00001957"/>
    </source>
</evidence>
<dbReference type="PANTHER" id="PTHR45527:SF1">
    <property type="entry name" value="FATTY ACID SYNTHASE"/>
    <property type="match status" value="1"/>
</dbReference>
<dbReference type="NCBIfam" id="TIGR01733">
    <property type="entry name" value="AA-adenyl-dom"/>
    <property type="match status" value="2"/>
</dbReference>
<dbReference type="PROSITE" id="PS50075">
    <property type="entry name" value="CARRIER"/>
    <property type="match status" value="2"/>
</dbReference>
<dbReference type="InterPro" id="IPR000873">
    <property type="entry name" value="AMP-dep_synth/lig_dom"/>
</dbReference>
<dbReference type="SUPFAM" id="SSF56801">
    <property type="entry name" value="Acetyl-CoA synthetase-like"/>
    <property type="match status" value="2"/>
</dbReference>
<dbReference type="Gene3D" id="2.30.38.10">
    <property type="entry name" value="Luciferase, Domain 3"/>
    <property type="match status" value="2"/>
</dbReference>
<organism evidence="7 8">
    <name type="scientific">Clostridium cavendishii DSM 21758</name>
    <dbReference type="NCBI Taxonomy" id="1121302"/>
    <lineage>
        <taxon>Bacteria</taxon>
        <taxon>Bacillati</taxon>
        <taxon>Bacillota</taxon>
        <taxon>Clostridia</taxon>
        <taxon>Eubacteriales</taxon>
        <taxon>Clostridiaceae</taxon>
        <taxon>Clostridium</taxon>
    </lineage>
</organism>
<dbReference type="GO" id="GO:0031177">
    <property type="term" value="F:phosphopantetheine binding"/>
    <property type="evidence" value="ECO:0007669"/>
    <property type="project" value="TreeGrafter"/>
</dbReference>
<dbReference type="Gene3D" id="3.30.559.30">
    <property type="entry name" value="Nonribosomal peptide synthetase, condensation domain"/>
    <property type="match status" value="2"/>
</dbReference>
<dbReference type="Gene3D" id="3.30.300.30">
    <property type="match status" value="2"/>
</dbReference>
<dbReference type="Gene3D" id="3.30.559.10">
    <property type="entry name" value="Chloramphenicol acetyltransferase-like domain"/>
    <property type="match status" value="1"/>
</dbReference>
<dbReference type="FunFam" id="3.40.50.12780:FF:000012">
    <property type="entry name" value="Non-ribosomal peptide synthetase"/>
    <property type="match status" value="1"/>
</dbReference>
<evidence type="ECO:0000256" key="3">
    <source>
        <dbReference type="ARBA" id="ARBA00022450"/>
    </source>
</evidence>
<dbReference type="PANTHER" id="PTHR45527">
    <property type="entry name" value="NONRIBOSOMAL PEPTIDE SYNTHETASE"/>
    <property type="match status" value="1"/>
</dbReference>
<dbReference type="PROSITE" id="PS00455">
    <property type="entry name" value="AMP_BINDING"/>
    <property type="match status" value="2"/>
</dbReference>
<keyword evidence="4" id="KW-0597">Phosphoprotein</keyword>
<evidence type="ECO:0000256" key="5">
    <source>
        <dbReference type="ARBA" id="ARBA00023194"/>
    </source>
</evidence>
<feature type="domain" description="Carrier" evidence="6">
    <location>
        <begin position="782"/>
        <end position="857"/>
    </location>
</feature>
<evidence type="ECO:0000256" key="2">
    <source>
        <dbReference type="ARBA" id="ARBA00006432"/>
    </source>
</evidence>
<dbReference type="NCBIfam" id="NF003417">
    <property type="entry name" value="PRK04813.1"/>
    <property type="match status" value="2"/>
</dbReference>
<dbReference type="InterPro" id="IPR025110">
    <property type="entry name" value="AMP-bd_C"/>
</dbReference>
<dbReference type="InterPro" id="IPR010071">
    <property type="entry name" value="AA_adenyl_dom"/>
</dbReference>
<name>A0A1M6MSX4_9CLOT</name>
<dbReference type="Pfam" id="PF00501">
    <property type="entry name" value="AMP-binding"/>
    <property type="match status" value="2"/>
</dbReference>
<dbReference type="FunFam" id="3.40.50.980:FF:000002">
    <property type="entry name" value="Enterobactin synthetase component F"/>
    <property type="match status" value="1"/>
</dbReference>
<evidence type="ECO:0000259" key="6">
    <source>
        <dbReference type="PROSITE" id="PS50075"/>
    </source>
</evidence>
<dbReference type="Pfam" id="PF00668">
    <property type="entry name" value="Condensation"/>
    <property type="match status" value="2"/>
</dbReference>
<dbReference type="Gene3D" id="3.40.50.980">
    <property type="match status" value="4"/>
</dbReference>
<dbReference type="GO" id="GO:0008610">
    <property type="term" value="P:lipid biosynthetic process"/>
    <property type="evidence" value="ECO:0007669"/>
    <property type="project" value="UniProtKB-ARBA"/>
</dbReference>
<dbReference type="InterPro" id="IPR001242">
    <property type="entry name" value="Condensation_dom"/>
</dbReference>
<accession>A0A1M6MSX4</accession>
<dbReference type="SUPFAM" id="SSF47336">
    <property type="entry name" value="ACP-like"/>
    <property type="match status" value="2"/>
</dbReference>
<keyword evidence="8" id="KW-1185">Reference proteome</keyword>
<dbReference type="Pfam" id="PF13193">
    <property type="entry name" value="AMP-binding_C"/>
    <property type="match status" value="1"/>
</dbReference>
<dbReference type="Pfam" id="PF00550">
    <property type="entry name" value="PP-binding"/>
    <property type="match status" value="2"/>
</dbReference>
<dbReference type="GO" id="GO:0017000">
    <property type="term" value="P:antibiotic biosynthetic process"/>
    <property type="evidence" value="ECO:0007669"/>
    <property type="project" value="UniProtKB-KW"/>
</dbReference>
<dbReference type="InterPro" id="IPR045851">
    <property type="entry name" value="AMP-bd_C_sf"/>
</dbReference>
<proteinExistence type="inferred from homology"/>
<dbReference type="EMBL" id="FQZB01000011">
    <property type="protein sequence ID" value="SHJ86608.1"/>
    <property type="molecule type" value="Genomic_DNA"/>
</dbReference>
<evidence type="ECO:0000313" key="7">
    <source>
        <dbReference type="EMBL" id="SHJ86608.1"/>
    </source>
</evidence>
<evidence type="ECO:0000256" key="4">
    <source>
        <dbReference type="ARBA" id="ARBA00022553"/>
    </source>
</evidence>
<evidence type="ECO:0000313" key="8">
    <source>
        <dbReference type="Proteomes" id="UP000184310"/>
    </source>
</evidence>
<dbReference type="InterPro" id="IPR023213">
    <property type="entry name" value="CAT-like_dom_sf"/>
</dbReference>
<dbReference type="OrthoDB" id="9778383at2"/>
<dbReference type="PROSITE" id="PS00012">
    <property type="entry name" value="PHOSPHOPANTETHEINE"/>
    <property type="match status" value="1"/>
</dbReference>
<dbReference type="InterPro" id="IPR009081">
    <property type="entry name" value="PP-bd_ACP"/>
</dbReference>
<comment type="cofactor">
    <cofactor evidence="1">
        <name>pantetheine 4'-phosphate</name>
        <dbReference type="ChEBI" id="CHEBI:47942"/>
    </cofactor>
</comment>
<feature type="domain" description="Carrier" evidence="6">
    <location>
        <begin position="1857"/>
        <end position="1932"/>
    </location>
</feature>
<dbReference type="GO" id="GO:0043041">
    <property type="term" value="P:amino acid activation for nonribosomal peptide biosynthetic process"/>
    <property type="evidence" value="ECO:0007669"/>
    <property type="project" value="TreeGrafter"/>
</dbReference>
<dbReference type="GO" id="GO:0044550">
    <property type="term" value="P:secondary metabolite biosynthetic process"/>
    <property type="evidence" value="ECO:0007669"/>
    <property type="project" value="TreeGrafter"/>
</dbReference>